<gene>
    <name evidence="5" type="ORF">C8N28_1567</name>
</gene>
<keyword evidence="6" id="KW-1185">Reference proteome</keyword>
<feature type="domain" description="SbsA Ig-like" evidence="4">
    <location>
        <begin position="51"/>
        <end position="150"/>
    </location>
</feature>
<dbReference type="SUPFAM" id="SSF117074">
    <property type="entry name" value="Hypothetical protein PA1324"/>
    <property type="match status" value="1"/>
</dbReference>
<evidence type="ECO:0000256" key="1">
    <source>
        <dbReference type="ARBA" id="ARBA00022729"/>
    </source>
</evidence>
<name>A0A4R1LWR8_9SPHI</name>
<evidence type="ECO:0000313" key="5">
    <source>
        <dbReference type="EMBL" id="TCK82980.1"/>
    </source>
</evidence>
<proteinExistence type="predicted"/>
<keyword evidence="3" id="KW-0812">Transmembrane</keyword>
<feature type="transmembrane region" description="Helical" evidence="3">
    <location>
        <begin position="21"/>
        <end position="43"/>
    </location>
</feature>
<dbReference type="AlphaFoldDB" id="A0A4R1LWR8"/>
<keyword evidence="3" id="KW-1133">Transmembrane helix</keyword>
<evidence type="ECO:0000313" key="6">
    <source>
        <dbReference type="Proteomes" id="UP000294616"/>
    </source>
</evidence>
<reference evidence="5 6" key="1">
    <citation type="submission" date="2019-03" db="EMBL/GenBank/DDBJ databases">
        <title>Genomic Encyclopedia of Archaeal and Bacterial Type Strains, Phase II (KMG-II): from individual species to whole genera.</title>
        <authorList>
            <person name="Goeker M."/>
        </authorList>
    </citation>
    <scope>NUCLEOTIDE SEQUENCE [LARGE SCALE GENOMIC DNA]</scope>
    <source>
        <strain evidence="5 6">DSM 22554</strain>
    </source>
</reference>
<organism evidence="5 6">
    <name type="scientific">Albibacterium bauzanense</name>
    <dbReference type="NCBI Taxonomy" id="653929"/>
    <lineage>
        <taxon>Bacteria</taxon>
        <taxon>Pseudomonadati</taxon>
        <taxon>Bacteroidota</taxon>
        <taxon>Sphingobacteriia</taxon>
        <taxon>Sphingobacteriales</taxon>
        <taxon>Sphingobacteriaceae</taxon>
        <taxon>Albibacterium</taxon>
    </lineage>
</organism>
<dbReference type="RefSeq" id="WP_132223369.1">
    <property type="nucleotide sequence ID" value="NZ_SMGO01000002.1"/>
</dbReference>
<dbReference type="InterPro" id="IPR032812">
    <property type="entry name" value="SbsA_Ig"/>
</dbReference>
<keyword evidence="3" id="KW-0472">Membrane</keyword>
<sequence>MRYNIKKYENGLNRLKISLNQILCFLMFLFIMSAFISGCASMQQPSGGPRDSIPPKIVKETPANLTKNFTTREIEIEFDEYVKLNNEFTEFSISPDVDATPELRIKKKSLFIKLPDTLAENTTYSLNFGKGLVDVNESNPLLNYSYVFSTGDEIDSLTLSGNVISSYILEPEKDIVVLLIPIKQDSIFGKRKANIFTRTDSSGNFQFKNLSENTYRIYALKENNNDRIYNSPDEEIGFLKDSIVLDKNISGIKLSTFKEIPADFRVMERKIEPTGRILLSFNKPVADPSLRILNNTRLDENKITEFTKMRDSAFIWLPELTFDTLEVELSQNSIPLDTILLRRNKNDKYERAILISDNLSTQRVDAIKNVVFTAAAPIESADISKIKLLEDTIRVNNFQLTLDNNNQRKANLTYRWRPRRTYLLELEEGAFIGHFGEKSQAGQRKFTFDDTENYGDIILNVQLPDSNNYIIELIKEDKTQVATVHTINSSQKISYKQFPGGNYSVRVIYDDNANQIWDTGNLAEKRQPEQLWYWNKIITIRPNWEQEEIVTVPAKGTINNLPQPKPEPDIIEEETNPENNGTEEPFIKSGTITPKEDE</sequence>
<evidence type="ECO:0000256" key="2">
    <source>
        <dbReference type="SAM" id="MobiDB-lite"/>
    </source>
</evidence>
<accession>A0A4R1LWR8</accession>
<dbReference type="Pfam" id="PF13205">
    <property type="entry name" value="Big_5"/>
    <property type="match status" value="1"/>
</dbReference>
<protein>
    <submittedName>
        <fullName evidence="5">Ig-like domain-containing protein</fullName>
    </submittedName>
</protein>
<keyword evidence="1" id="KW-0732">Signal</keyword>
<evidence type="ECO:0000256" key="3">
    <source>
        <dbReference type="SAM" id="Phobius"/>
    </source>
</evidence>
<dbReference type="EMBL" id="SMGO01000002">
    <property type="protein sequence ID" value="TCK82980.1"/>
    <property type="molecule type" value="Genomic_DNA"/>
</dbReference>
<comment type="caution">
    <text evidence="5">The sequence shown here is derived from an EMBL/GenBank/DDBJ whole genome shotgun (WGS) entry which is preliminary data.</text>
</comment>
<dbReference type="OrthoDB" id="9809989at2"/>
<evidence type="ECO:0000259" key="4">
    <source>
        <dbReference type="Pfam" id="PF13205"/>
    </source>
</evidence>
<feature type="region of interest" description="Disordered" evidence="2">
    <location>
        <begin position="557"/>
        <end position="598"/>
    </location>
</feature>
<dbReference type="Proteomes" id="UP000294616">
    <property type="component" value="Unassembled WGS sequence"/>
</dbReference>